<dbReference type="PANTHER" id="PTHR33545">
    <property type="entry name" value="UPF0750 MEMBRANE PROTEIN YITT-RELATED"/>
    <property type="match status" value="1"/>
</dbReference>
<evidence type="ECO:0000313" key="8">
    <source>
        <dbReference type="EMBL" id="UWP60231.1"/>
    </source>
</evidence>
<comment type="subcellular location">
    <subcellularLocation>
        <location evidence="1">Cell membrane</location>
        <topology evidence="1">Multi-pass membrane protein</topology>
    </subcellularLocation>
</comment>
<feature type="transmembrane region" description="Helical" evidence="6">
    <location>
        <begin position="7"/>
        <end position="25"/>
    </location>
</feature>
<dbReference type="Gene3D" id="3.30.70.120">
    <property type="match status" value="1"/>
</dbReference>
<keyword evidence="3 6" id="KW-0812">Transmembrane</keyword>
<dbReference type="InterPro" id="IPR015867">
    <property type="entry name" value="N-reg_PII/ATP_PRibTrfase_C"/>
</dbReference>
<reference evidence="8" key="1">
    <citation type="journal article" date="2022" name="Cell">
        <title>Design, construction, and in vivo augmentation of a complex gut microbiome.</title>
        <authorList>
            <person name="Cheng A.G."/>
            <person name="Ho P.Y."/>
            <person name="Aranda-Diaz A."/>
            <person name="Jain S."/>
            <person name="Yu F.B."/>
            <person name="Meng X."/>
            <person name="Wang M."/>
            <person name="Iakiviak M."/>
            <person name="Nagashima K."/>
            <person name="Zhao A."/>
            <person name="Murugkar P."/>
            <person name="Patil A."/>
            <person name="Atabakhsh K."/>
            <person name="Weakley A."/>
            <person name="Yan J."/>
            <person name="Brumbaugh A.R."/>
            <person name="Higginbottom S."/>
            <person name="Dimas A."/>
            <person name="Shiver A.L."/>
            <person name="Deutschbauer A."/>
            <person name="Neff N."/>
            <person name="Sonnenburg J.L."/>
            <person name="Huang K.C."/>
            <person name="Fischbach M.A."/>
        </authorList>
    </citation>
    <scope>NUCLEOTIDE SEQUENCE</scope>
    <source>
        <strain evidence="8">DSM 19829</strain>
    </source>
</reference>
<accession>A0ABY5VJT7</accession>
<feature type="transmembrane region" description="Helical" evidence="6">
    <location>
        <begin position="160"/>
        <end position="185"/>
    </location>
</feature>
<evidence type="ECO:0000259" key="7">
    <source>
        <dbReference type="Pfam" id="PF10035"/>
    </source>
</evidence>
<keyword evidence="4 6" id="KW-1133">Transmembrane helix</keyword>
<keyword evidence="5 6" id="KW-0472">Membrane</keyword>
<evidence type="ECO:0000256" key="3">
    <source>
        <dbReference type="ARBA" id="ARBA00022692"/>
    </source>
</evidence>
<gene>
    <name evidence="8" type="ORF">NQ502_04035</name>
</gene>
<protein>
    <submittedName>
        <fullName evidence="8">YitT family protein</fullName>
    </submittedName>
</protein>
<feature type="transmembrane region" description="Helical" evidence="6">
    <location>
        <begin position="108"/>
        <end position="127"/>
    </location>
</feature>
<feature type="domain" description="DUF2179" evidence="7">
    <location>
        <begin position="222"/>
        <end position="276"/>
    </location>
</feature>
<dbReference type="RefSeq" id="WP_028528607.1">
    <property type="nucleotide sequence ID" value="NZ_CABLBR010000013.1"/>
</dbReference>
<dbReference type="Proteomes" id="UP001060164">
    <property type="component" value="Chromosome"/>
</dbReference>
<evidence type="ECO:0000313" key="9">
    <source>
        <dbReference type="Proteomes" id="UP001060164"/>
    </source>
</evidence>
<dbReference type="InterPro" id="IPR019264">
    <property type="entry name" value="DUF2179"/>
</dbReference>
<dbReference type="Pfam" id="PF02588">
    <property type="entry name" value="YitT_membrane"/>
    <property type="match status" value="1"/>
</dbReference>
<dbReference type="EMBL" id="CP102290">
    <property type="protein sequence ID" value="UWP60231.1"/>
    <property type="molecule type" value="Genomic_DNA"/>
</dbReference>
<evidence type="ECO:0000256" key="6">
    <source>
        <dbReference type="SAM" id="Phobius"/>
    </source>
</evidence>
<evidence type="ECO:0000256" key="5">
    <source>
        <dbReference type="ARBA" id="ARBA00023136"/>
    </source>
</evidence>
<dbReference type="CDD" id="cd16380">
    <property type="entry name" value="YitT_C"/>
    <property type="match status" value="1"/>
</dbReference>
<feature type="transmembrane region" description="Helical" evidence="6">
    <location>
        <begin position="53"/>
        <end position="72"/>
    </location>
</feature>
<evidence type="ECO:0000256" key="2">
    <source>
        <dbReference type="ARBA" id="ARBA00022475"/>
    </source>
</evidence>
<keyword evidence="2" id="KW-1003">Cell membrane</keyword>
<proteinExistence type="predicted"/>
<dbReference type="PIRSF" id="PIRSF006483">
    <property type="entry name" value="Membrane_protein_YitT"/>
    <property type="match status" value="1"/>
</dbReference>
<name>A0ABY5VJT7_9FIRM</name>
<dbReference type="PANTHER" id="PTHR33545:SF9">
    <property type="entry name" value="UPF0750 MEMBRANE PROTEIN YITE"/>
    <property type="match status" value="1"/>
</dbReference>
<dbReference type="Pfam" id="PF10035">
    <property type="entry name" value="DUF2179"/>
    <property type="match status" value="1"/>
</dbReference>
<feature type="transmembrane region" description="Helical" evidence="6">
    <location>
        <begin position="84"/>
        <end position="102"/>
    </location>
</feature>
<sequence>MTSKKEYLLIIAGTAAMAVSINSVFDPLGMVTGGFSGIAILIKELTKQLIPGGMPLGITTAVLNVPLFLIGIKIKGFQFLKRSFVGMISLSVWLSILPQIPIIEGDLMLAALCGGAIQGLGIGLAFSGRGTTGGSDMAAALLQKKFPWYSASQIMQVIDWIIVFFGALVFGFSMVLYAVVAIFVISKVSDGIIEGLKFSKAAFIITEKHQVISQTLMKELKRGTTGITVHGMYSGKEKIMLFCVVPKKQIVYVKEIIHRLDERAFVIVTDAREVLGEGFLRYE</sequence>
<organism evidence="8 9">
    <name type="scientific">Ruminococcus gauvreauii</name>
    <dbReference type="NCBI Taxonomy" id="438033"/>
    <lineage>
        <taxon>Bacteria</taxon>
        <taxon>Bacillati</taxon>
        <taxon>Bacillota</taxon>
        <taxon>Clostridia</taxon>
        <taxon>Eubacteriales</taxon>
        <taxon>Oscillospiraceae</taxon>
        <taxon>Ruminococcus</taxon>
    </lineage>
</organism>
<evidence type="ECO:0000256" key="4">
    <source>
        <dbReference type="ARBA" id="ARBA00022989"/>
    </source>
</evidence>
<dbReference type="InterPro" id="IPR051461">
    <property type="entry name" value="UPF0750_membrane"/>
</dbReference>
<dbReference type="InterPro" id="IPR003740">
    <property type="entry name" value="YitT"/>
</dbReference>
<keyword evidence="9" id="KW-1185">Reference proteome</keyword>
<evidence type="ECO:0000256" key="1">
    <source>
        <dbReference type="ARBA" id="ARBA00004651"/>
    </source>
</evidence>